<dbReference type="Pfam" id="PF10604">
    <property type="entry name" value="Polyketide_cyc2"/>
    <property type="match status" value="1"/>
</dbReference>
<dbReference type="Gene3D" id="3.30.530.20">
    <property type="match status" value="1"/>
</dbReference>
<protein>
    <submittedName>
        <fullName evidence="1">Polyketide cyclase / dehydrase and lipid transport</fullName>
    </submittedName>
</protein>
<evidence type="ECO:0000313" key="2">
    <source>
        <dbReference type="Proteomes" id="UP000318478"/>
    </source>
</evidence>
<dbReference type="RefSeq" id="WP_146583504.1">
    <property type="nucleotide sequence ID" value="NZ_SJPO01000001.1"/>
</dbReference>
<accession>A0A5C5ZF92</accession>
<comment type="caution">
    <text evidence="1">The sequence shown here is derived from an EMBL/GenBank/DDBJ whole genome shotgun (WGS) entry which is preliminary data.</text>
</comment>
<evidence type="ECO:0000313" key="1">
    <source>
        <dbReference type="EMBL" id="TWT85223.1"/>
    </source>
</evidence>
<dbReference type="AlphaFoldDB" id="A0A5C5ZF92"/>
<organism evidence="1 2">
    <name type="scientific">Posidoniimonas polymericola</name>
    <dbReference type="NCBI Taxonomy" id="2528002"/>
    <lineage>
        <taxon>Bacteria</taxon>
        <taxon>Pseudomonadati</taxon>
        <taxon>Planctomycetota</taxon>
        <taxon>Planctomycetia</taxon>
        <taxon>Pirellulales</taxon>
        <taxon>Lacipirellulaceae</taxon>
        <taxon>Posidoniimonas</taxon>
    </lineage>
</organism>
<proteinExistence type="predicted"/>
<dbReference type="EMBL" id="SJPO01000001">
    <property type="protein sequence ID" value="TWT85223.1"/>
    <property type="molecule type" value="Genomic_DNA"/>
</dbReference>
<reference evidence="1 2" key="1">
    <citation type="submission" date="2019-02" db="EMBL/GenBank/DDBJ databases">
        <title>Deep-cultivation of Planctomycetes and their phenomic and genomic characterization uncovers novel biology.</title>
        <authorList>
            <person name="Wiegand S."/>
            <person name="Jogler M."/>
            <person name="Boedeker C."/>
            <person name="Pinto D."/>
            <person name="Vollmers J."/>
            <person name="Rivas-Marin E."/>
            <person name="Kohn T."/>
            <person name="Peeters S.H."/>
            <person name="Heuer A."/>
            <person name="Rast P."/>
            <person name="Oberbeckmann S."/>
            <person name="Bunk B."/>
            <person name="Jeske O."/>
            <person name="Meyerdierks A."/>
            <person name="Storesund J.E."/>
            <person name="Kallscheuer N."/>
            <person name="Luecker S."/>
            <person name="Lage O.M."/>
            <person name="Pohl T."/>
            <person name="Merkel B.J."/>
            <person name="Hornburger P."/>
            <person name="Mueller R.-W."/>
            <person name="Bruemmer F."/>
            <person name="Labrenz M."/>
            <person name="Spormann A.M."/>
            <person name="Op Den Camp H."/>
            <person name="Overmann J."/>
            <person name="Amann R."/>
            <person name="Jetten M.S.M."/>
            <person name="Mascher T."/>
            <person name="Medema M.H."/>
            <person name="Devos D.P."/>
            <person name="Kaster A.-K."/>
            <person name="Ovreas L."/>
            <person name="Rohde M."/>
            <person name="Galperin M.Y."/>
            <person name="Jogler C."/>
        </authorList>
    </citation>
    <scope>NUCLEOTIDE SEQUENCE [LARGE SCALE GENOMIC DNA]</scope>
    <source>
        <strain evidence="1 2">Pla123a</strain>
    </source>
</reference>
<dbReference type="OrthoDB" id="4773254at2"/>
<dbReference type="InterPro" id="IPR023393">
    <property type="entry name" value="START-like_dom_sf"/>
</dbReference>
<keyword evidence="2" id="KW-1185">Reference proteome</keyword>
<name>A0A5C5ZF92_9BACT</name>
<dbReference type="Proteomes" id="UP000318478">
    <property type="component" value="Unassembled WGS sequence"/>
</dbReference>
<gene>
    <name evidence="1" type="ORF">Pla123a_00290</name>
</gene>
<dbReference type="InterPro" id="IPR019587">
    <property type="entry name" value="Polyketide_cyclase/dehydratase"/>
</dbReference>
<sequence>MGHLAFNQQIAAPVDTVFAIATDLPRAAEHIAGIDRVELLTDGPVGLGTRWRETRTMFGRESTEELAITQFEPPRGYTVSSNSCGAQFDCRFDFSPTDGGTLMSLELDWRAVSVFAKLMSPLSGMMVGSIEKAMRQDLLDLKHAAETKAD</sequence>
<dbReference type="SUPFAM" id="SSF55961">
    <property type="entry name" value="Bet v1-like"/>
    <property type="match status" value="1"/>
</dbReference>